<dbReference type="InterPro" id="IPR013767">
    <property type="entry name" value="PAS_fold"/>
</dbReference>
<keyword evidence="6" id="KW-0418">Kinase</keyword>
<dbReference type="SMART" id="SM00091">
    <property type="entry name" value="PAS"/>
    <property type="match status" value="2"/>
</dbReference>
<feature type="domain" description="PAS" evidence="13">
    <location>
        <begin position="146"/>
        <end position="215"/>
    </location>
</feature>
<dbReference type="CDD" id="cd00156">
    <property type="entry name" value="REC"/>
    <property type="match status" value="1"/>
</dbReference>
<dbReference type="PROSITE" id="PS50112">
    <property type="entry name" value="PAS"/>
    <property type="match status" value="2"/>
</dbReference>
<feature type="modified residue" description="4-aspartylphosphate" evidence="9">
    <location>
        <position position="574"/>
    </location>
</feature>
<dbReference type="GO" id="GO:0005524">
    <property type="term" value="F:ATP binding"/>
    <property type="evidence" value="ECO:0007669"/>
    <property type="project" value="UniProtKB-KW"/>
</dbReference>
<dbReference type="EMBL" id="AP021874">
    <property type="protein sequence ID" value="BBO69485.1"/>
    <property type="molecule type" value="Genomic_DNA"/>
</dbReference>
<dbReference type="InterPro" id="IPR003661">
    <property type="entry name" value="HisK_dim/P_dom"/>
</dbReference>
<dbReference type="SUPFAM" id="SSF55785">
    <property type="entry name" value="PYP-like sensor domain (PAS domain)"/>
    <property type="match status" value="2"/>
</dbReference>
<dbReference type="RefSeq" id="WP_155317519.1">
    <property type="nucleotide sequence ID" value="NZ_AP021874.1"/>
</dbReference>
<evidence type="ECO:0000259" key="11">
    <source>
        <dbReference type="PROSITE" id="PS50109"/>
    </source>
</evidence>
<dbReference type="SUPFAM" id="SSF47384">
    <property type="entry name" value="Homodimeric domain of signal transducing histidine kinase"/>
    <property type="match status" value="1"/>
</dbReference>
<evidence type="ECO:0000256" key="9">
    <source>
        <dbReference type="PROSITE-ProRule" id="PRU00169"/>
    </source>
</evidence>
<dbReference type="PRINTS" id="PR00344">
    <property type="entry name" value="BCTRLSENSOR"/>
</dbReference>
<feature type="domain" description="Response regulatory" evidence="12">
    <location>
        <begin position="523"/>
        <end position="639"/>
    </location>
</feature>
<dbReference type="PANTHER" id="PTHR43065">
    <property type="entry name" value="SENSOR HISTIDINE KINASE"/>
    <property type="match status" value="1"/>
</dbReference>
<organism evidence="15 16">
    <name type="scientific">Desulfosarcina alkanivorans</name>
    <dbReference type="NCBI Taxonomy" id="571177"/>
    <lineage>
        <taxon>Bacteria</taxon>
        <taxon>Pseudomonadati</taxon>
        <taxon>Thermodesulfobacteriota</taxon>
        <taxon>Desulfobacteria</taxon>
        <taxon>Desulfobacterales</taxon>
        <taxon>Desulfosarcinaceae</taxon>
        <taxon>Desulfosarcina</taxon>
    </lineage>
</organism>
<dbReference type="InterPro" id="IPR013655">
    <property type="entry name" value="PAS_fold_3"/>
</dbReference>
<feature type="domain" description="PAC" evidence="14">
    <location>
        <begin position="94"/>
        <end position="145"/>
    </location>
</feature>
<dbReference type="CDD" id="cd00130">
    <property type="entry name" value="PAS"/>
    <property type="match status" value="2"/>
</dbReference>
<dbReference type="GO" id="GO:0006355">
    <property type="term" value="P:regulation of DNA-templated transcription"/>
    <property type="evidence" value="ECO:0007669"/>
    <property type="project" value="InterPro"/>
</dbReference>
<dbReference type="GO" id="GO:0000155">
    <property type="term" value="F:phosphorelay sensor kinase activity"/>
    <property type="evidence" value="ECO:0007669"/>
    <property type="project" value="InterPro"/>
</dbReference>
<evidence type="ECO:0000256" key="5">
    <source>
        <dbReference type="ARBA" id="ARBA00022741"/>
    </source>
</evidence>
<dbReference type="SMART" id="SM00086">
    <property type="entry name" value="PAC"/>
    <property type="match status" value="2"/>
</dbReference>
<dbReference type="InterPro" id="IPR005467">
    <property type="entry name" value="His_kinase_dom"/>
</dbReference>
<dbReference type="SUPFAM" id="SSF52172">
    <property type="entry name" value="CheY-like"/>
    <property type="match status" value="1"/>
</dbReference>
<keyword evidence="7" id="KW-0067">ATP-binding</keyword>
<dbReference type="Pfam" id="PF02518">
    <property type="entry name" value="HATPase_c"/>
    <property type="match status" value="1"/>
</dbReference>
<dbReference type="InterPro" id="IPR000700">
    <property type="entry name" value="PAS-assoc_C"/>
</dbReference>
<dbReference type="InterPro" id="IPR036097">
    <property type="entry name" value="HisK_dim/P_sf"/>
</dbReference>
<name>A0A5K7YM75_9BACT</name>
<dbReference type="OrthoDB" id="5416062at2"/>
<dbReference type="InterPro" id="IPR011006">
    <property type="entry name" value="CheY-like_superfamily"/>
</dbReference>
<dbReference type="Pfam" id="PF00072">
    <property type="entry name" value="Response_reg"/>
    <property type="match status" value="1"/>
</dbReference>
<proteinExistence type="predicted"/>
<dbReference type="Gene3D" id="3.30.450.20">
    <property type="entry name" value="PAS domain"/>
    <property type="match status" value="2"/>
</dbReference>
<dbReference type="PROSITE" id="PS50113">
    <property type="entry name" value="PAC"/>
    <property type="match status" value="2"/>
</dbReference>
<dbReference type="PROSITE" id="PS50109">
    <property type="entry name" value="HIS_KIN"/>
    <property type="match status" value="1"/>
</dbReference>
<dbReference type="PANTHER" id="PTHR43065:SF42">
    <property type="entry name" value="TWO-COMPONENT SENSOR PPRA"/>
    <property type="match status" value="1"/>
</dbReference>
<gene>
    <name evidence="15" type="ORF">DSCA_34150</name>
</gene>
<evidence type="ECO:0000256" key="1">
    <source>
        <dbReference type="ARBA" id="ARBA00000085"/>
    </source>
</evidence>
<feature type="domain" description="PAC" evidence="14">
    <location>
        <begin position="219"/>
        <end position="269"/>
    </location>
</feature>
<evidence type="ECO:0000259" key="12">
    <source>
        <dbReference type="PROSITE" id="PS50110"/>
    </source>
</evidence>
<keyword evidence="5" id="KW-0547">Nucleotide-binding</keyword>
<dbReference type="SUPFAM" id="SSF55874">
    <property type="entry name" value="ATPase domain of HSP90 chaperone/DNA topoisomerase II/histidine kinase"/>
    <property type="match status" value="1"/>
</dbReference>
<protein>
    <recommendedName>
        <fullName evidence="2">histidine kinase</fullName>
        <ecNumber evidence="2">2.7.13.3</ecNumber>
    </recommendedName>
</protein>
<keyword evidence="4" id="KW-0808">Transferase</keyword>
<evidence type="ECO:0000256" key="4">
    <source>
        <dbReference type="ARBA" id="ARBA00022679"/>
    </source>
</evidence>
<dbReference type="InterPro" id="IPR004358">
    <property type="entry name" value="Sig_transdc_His_kin-like_C"/>
</dbReference>
<feature type="domain" description="Histidine kinase" evidence="11">
    <location>
        <begin position="282"/>
        <end position="503"/>
    </location>
</feature>
<dbReference type="Gene3D" id="3.40.50.2300">
    <property type="match status" value="1"/>
</dbReference>
<evidence type="ECO:0000256" key="10">
    <source>
        <dbReference type="SAM" id="MobiDB-lite"/>
    </source>
</evidence>
<keyword evidence="8" id="KW-0902">Two-component regulatory system</keyword>
<feature type="domain" description="PAS" evidence="13">
    <location>
        <begin position="22"/>
        <end position="77"/>
    </location>
</feature>
<dbReference type="Gene3D" id="3.30.565.10">
    <property type="entry name" value="Histidine kinase-like ATPase, C-terminal domain"/>
    <property type="match status" value="1"/>
</dbReference>
<dbReference type="InterPro" id="IPR036890">
    <property type="entry name" value="HATPase_C_sf"/>
</dbReference>
<dbReference type="CDD" id="cd00082">
    <property type="entry name" value="HisKA"/>
    <property type="match status" value="1"/>
</dbReference>
<evidence type="ECO:0000259" key="13">
    <source>
        <dbReference type="PROSITE" id="PS50112"/>
    </source>
</evidence>
<dbReference type="EC" id="2.7.13.3" evidence="2"/>
<keyword evidence="16" id="KW-1185">Reference proteome</keyword>
<dbReference type="PROSITE" id="PS50110">
    <property type="entry name" value="RESPONSE_REGULATORY"/>
    <property type="match status" value="1"/>
</dbReference>
<dbReference type="KEGG" id="dalk:DSCA_34150"/>
<dbReference type="SMART" id="SM00387">
    <property type="entry name" value="HATPase_c"/>
    <property type="match status" value="1"/>
</dbReference>
<feature type="region of interest" description="Disordered" evidence="10">
    <location>
        <begin position="1"/>
        <end position="20"/>
    </location>
</feature>
<evidence type="ECO:0000256" key="7">
    <source>
        <dbReference type="ARBA" id="ARBA00022840"/>
    </source>
</evidence>
<dbReference type="InterPro" id="IPR003594">
    <property type="entry name" value="HATPase_dom"/>
</dbReference>
<evidence type="ECO:0000256" key="8">
    <source>
        <dbReference type="ARBA" id="ARBA00023012"/>
    </source>
</evidence>
<dbReference type="NCBIfam" id="TIGR00229">
    <property type="entry name" value="sensory_box"/>
    <property type="match status" value="2"/>
</dbReference>
<dbReference type="Proteomes" id="UP000427906">
    <property type="component" value="Chromosome"/>
</dbReference>
<dbReference type="InterPro" id="IPR000014">
    <property type="entry name" value="PAS"/>
</dbReference>
<dbReference type="InterPro" id="IPR001610">
    <property type="entry name" value="PAC"/>
</dbReference>
<sequence length="642" mass="70755">MKNVHAESDARAQNQSKPTIEKEKSYRELIENLNDIVYTTDDKAIVTWVSPNISRLSGYTPDEVIGKNFIDFVAPDDLTGRIDQFLKILGGTTQATEYRLVTKTGEIKWARTNGRPIRREGRVVGVQGILVDITDQKKTEEALRQSEEKYRILVQHAKDAIFVIQEERIRFMNPKASEILGYTCEGIADRSFIDFVHPDDRAAIVDRYIRRLRGEPLSDQISFRILNKDGDVRDVDLNAVLISWEKKPAILNFLRDITRHNQMEAQLRYAQKMEALGTLAGGIAHNFNNLLMGIHGNVSLSLMRLDPSASSIKYLENINKLVESGSRLTHQLLDSARGGSCEFGTVDVNQLVREVSETLTATKKHIRLHPRLSEKIPCIQADRGQIEQVLLNLFLNAADAMPDGGNVFIETSALTGAGARGKAALSSHRTYVLLKVSDGGTGIPEKNLDRIFEPFFTTKGLENGTGLGLSTAYGIAKSHYGDIAVESEVDKGSSFFVYLPASEDGLAATETMKVSEAATGQGTILLVDDDASVIETSAELLELMGFAVLTASCGPDALGTFLKKWQLIDLVILDLIMPEMSGKALYHQMKKINPGVKVLLSSGFSVSGEAEDLLRIGCHGFIQKPYDIKQLSATIVDILSAE</sequence>
<dbReference type="AlphaFoldDB" id="A0A5K7YM75"/>
<keyword evidence="3 9" id="KW-0597">Phosphoprotein</keyword>
<reference evidence="15 16" key="1">
    <citation type="submission" date="2019-11" db="EMBL/GenBank/DDBJ databases">
        <title>Comparative genomics of hydrocarbon-degrading Desulfosarcina strains.</title>
        <authorList>
            <person name="Watanabe M."/>
            <person name="Kojima H."/>
            <person name="Fukui M."/>
        </authorList>
    </citation>
    <scope>NUCLEOTIDE SEQUENCE [LARGE SCALE GENOMIC DNA]</scope>
    <source>
        <strain evidence="15 16">PL12</strain>
    </source>
</reference>
<comment type="catalytic activity">
    <reaction evidence="1">
        <text>ATP + protein L-histidine = ADP + protein N-phospho-L-histidine.</text>
        <dbReference type="EC" id="2.7.13.3"/>
    </reaction>
</comment>
<evidence type="ECO:0000256" key="6">
    <source>
        <dbReference type="ARBA" id="ARBA00022777"/>
    </source>
</evidence>
<evidence type="ECO:0000313" key="16">
    <source>
        <dbReference type="Proteomes" id="UP000427906"/>
    </source>
</evidence>
<feature type="compositionally biased region" description="Basic and acidic residues" evidence="10">
    <location>
        <begin position="1"/>
        <end position="10"/>
    </location>
</feature>
<evidence type="ECO:0000256" key="2">
    <source>
        <dbReference type="ARBA" id="ARBA00012438"/>
    </source>
</evidence>
<accession>A0A5K7YM75</accession>
<dbReference type="Pfam" id="PF08447">
    <property type="entry name" value="PAS_3"/>
    <property type="match status" value="1"/>
</dbReference>
<evidence type="ECO:0000256" key="3">
    <source>
        <dbReference type="ARBA" id="ARBA00022553"/>
    </source>
</evidence>
<dbReference type="Gene3D" id="1.10.287.130">
    <property type="match status" value="1"/>
</dbReference>
<dbReference type="SMART" id="SM00388">
    <property type="entry name" value="HisKA"/>
    <property type="match status" value="1"/>
</dbReference>
<dbReference type="SMART" id="SM00448">
    <property type="entry name" value="REC"/>
    <property type="match status" value="1"/>
</dbReference>
<dbReference type="Pfam" id="PF00989">
    <property type="entry name" value="PAS"/>
    <property type="match status" value="1"/>
</dbReference>
<evidence type="ECO:0000259" key="14">
    <source>
        <dbReference type="PROSITE" id="PS50113"/>
    </source>
</evidence>
<evidence type="ECO:0000313" key="15">
    <source>
        <dbReference type="EMBL" id="BBO69485.1"/>
    </source>
</evidence>
<dbReference type="InterPro" id="IPR001789">
    <property type="entry name" value="Sig_transdc_resp-reg_receiver"/>
</dbReference>
<dbReference type="InterPro" id="IPR035965">
    <property type="entry name" value="PAS-like_dom_sf"/>
</dbReference>